<evidence type="ECO:0000313" key="3">
    <source>
        <dbReference type="EMBL" id="RVU21660.1"/>
    </source>
</evidence>
<accession>A0A3S2VZT8</accession>
<dbReference type="OrthoDB" id="571052at2"/>
<name>A0A3S2VZT8_9HYPH</name>
<keyword evidence="1" id="KW-0732">Signal</keyword>
<dbReference type="Proteomes" id="UP000286997">
    <property type="component" value="Unassembled WGS sequence"/>
</dbReference>
<evidence type="ECO:0000259" key="2">
    <source>
        <dbReference type="PROSITE" id="PS50933"/>
    </source>
</evidence>
<evidence type="ECO:0000313" key="4">
    <source>
        <dbReference type="Proteomes" id="UP000286997"/>
    </source>
</evidence>
<dbReference type="AlphaFoldDB" id="A0A3S2VZT8"/>
<feature type="chain" id="PRO_5018766494" evidence="1">
    <location>
        <begin position="23"/>
        <end position="141"/>
    </location>
</feature>
<keyword evidence="4" id="KW-1185">Reference proteome</keyword>
<protein>
    <submittedName>
        <fullName evidence="3">CHRD domain-containing protein</fullName>
    </submittedName>
</protein>
<dbReference type="SMART" id="SM00754">
    <property type="entry name" value="CHRD"/>
    <property type="match status" value="1"/>
</dbReference>
<dbReference type="RefSeq" id="WP_127726902.1">
    <property type="nucleotide sequence ID" value="NZ_SACP01000001.1"/>
</dbReference>
<gene>
    <name evidence="3" type="ORF">EOE48_01005</name>
</gene>
<feature type="signal peptide" evidence="1">
    <location>
        <begin position="1"/>
        <end position="22"/>
    </location>
</feature>
<evidence type="ECO:0000256" key="1">
    <source>
        <dbReference type="SAM" id="SignalP"/>
    </source>
</evidence>
<sequence length="141" mass="14189">MMHAVRAGLAGLVLLAAPAARAETLTFASPLTGASEVPPNTSPGKGEIKAQYDTATKTLTWLGTYAGLTGPVTASHFHGPAEPGKNAGVMVPAPAGESPFSGTATLTDAQAAELTGGRVYFNVHTAAHPGGELRGQMVKAP</sequence>
<reference evidence="3 4" key="1">
    <citation type="submission" date="2019-01" db="EMBL/GenBank/DDBJ databases">
        <authorList>
            <person name="Chen W.-M."/>
        </authorList>
    </citation>
    <scope>NUCLEOTIDE SEQUENCE [LARGE SCALE GENOMIC DNA]</scope>
    <source>
        <strain evidence="3 4">TER-1</strain>
    </source>
</reference>
<dbReference type="PROSITE" id="PS50933">
    <property type="entry name" value="CHRD"/>
    <property type="match status" value="1"/>
</dbReference>
<organism evidence="3 4">
    <name type="scientific">Methylobacterium oryzihabitans</name>
    <dbReference type="NCBI Taxonomy" id="2499852"/>
    <lineage>
        <taxon>Bacteria</taxon>
        <taxon>Pseudomonadati</taxon>
        <taxon>Pseudomonadota</taxon>
        <taxon>Alphaproteobacteria</taxon>
        <taxon>Hyphomicrobiales</taxon>
        <taxon>Methylobacteriaceae</taxon>
        <taxon>Methylobacterium</taxon>
    </lineage>
</organism>
<dbReference type="InterPro" id="IPR010895">
    <property type="entry name" value="CHRD"/>
</dbReference>
<dbReference type="EMBL" id="SACP01000001">
    <property type="protein sequence ID" value="RVU21660.1"/>
    <property type="molecule type" value="Genomic_DNA"/>
</dbReference>
<dbReference type="Pfam" id="PF07452">
    <property type="entry name" value="CHRD"/>
    <property type="match status" value="1"/>
</dbReference>
<feature type="domain" description="CHRD" evidence="2">
    <location>
        <begin position="23"/>
        <end position="141"/>
    </location>
</feature>
<proteinExistence type="predicted"/>
<comment type="caution">
    <text evidence="3">The sequence shown here is derived from an EMBL/GenBank/DDBJ whole genome shotgun (WGS) entry which is preliminary data.</text>
</comment>